<evidence type="ECO:0000256" key="3">
    <source>
        <dbReference type="ARBA" id="ARBA00022723"/>
    </source>
</evidence>
<dbReference type="InterPro" id="IPR018247">
    <property type="entry name" value="EF_Hand_1_Ca_BS"/>
</dbReference>
<evidence type="ECO:0000256" key="5">
    <source>
        <dbReference type="ARBA" id="ARBA00022837"/>
    </source>
</evidence>
<protein>
    <recommendedName>
        <fullName evidence="6">EF-hand domain-containing protein</fullName>
    </recommendedName>
</protein>
<dbReference type="GO" id="GO:0048306">
    <property type="term" value="F:calcium-dependent protein binding"/>
    <property type="evidence" value="ECO:0007669"/>
    <property type="project" value="UniProtKB-ARBA"/>
</dbReference>
<comment type="caution">
    <text evidence="7">The sequence shown here is derived from an EMBL/GenBank/DDBJ whole genome shotgun (WGS) entry which is preliminary data.</text>
</comment>
<keyword evidence="2" id="KW-0963">Cytoplasm</keyword>
<dbReference type="Pfam" id="PF13499">
    <property type="entry name" value="EF-hand_7"/>
    <property type="match status" value="1"/>
</dbReference>
<dbReference type="SUPFAM" id="SSF47473">
    <property type="entry name" value="EF-hand"/>
    <property type="match status" value="1"/>
</dbReference>
<dbReference type="PANTHER" id="PTHR46212">
    <property type="entry name" value="PEFLIN"/>
    <property type="match status" value="1"/>
</dbReference>
<dbReference type="SMART" id="SM00054">
    <property type="entry name" value="EFh"/>
    <property type="match status" value="4"/>
</dbReference>
<dbReference type="PANTHER" id="PTHR46212:SF3">
    <property type="entry name" value="GH27120P"/>
    <property type="match status" value="1"/>
</dbReference>
<dbReference type="EMBL" id="WTXG01000013">
    <property type="protein sequence ID" value="KAI0301718.1"/>
    <property type="molecule type" value="Genomic_DNA"/>
</dbReference>
<evidence type="ECO:0000256" key="2">
    <source>
        <dbReference type="ARBA" id="ARBA00022490"/>
    </source>
</evidence>
<evidence type="ECO:0000256" key="1">
    <source>
        <dbReference type="ARBA" id="ARBA00004496"/>
    </source>
</evidence>
<keyword evidence="3" id="KW-0479">Metal-binding</keyword>
<organism evidence="7 8">
    <name type="scientific">Multifurca ochricompacta</name>
    <dbReference type="NCBI Taxonomy" id="376703"/>
    <lineage>
        <taxon>Eukaryota</taxon>
        <taxon>Fungi</taxon>
        <taxon>Dikarya</taxon>
        <taxon>Basidiomycota</taxon>
        <taxon>Agaricomycotina</taxon>
        <taxon>Agaricomycetes</taxon>
        <taxon>Russulales</taxon>
        <taxon>Russulaceae</taxon>
        <taxon>Multifurca</taxon>
    </lineage>
</organism>
<sequence>MSFVHSYNRTQYGSNVPTTNNSPVAGAAAAVARYNNPSSHHSRYPATSEAGGFTFVKDTVTQPLLLPPPGANPKLWSWFISVDTDRSGSISPIELQSVLVNGDWTPFDLDTVKLLMSLFDADRTGDINFNEFSGLWRYIEDWQHVFRHFDRDESGTIDGSELQSALSQFGLKLPQHLLLLLVDKFGYEVNVEQQTITFDRFMRACVFVKQFTGAFASLDKNKDGWVQVNYETFLSVCFSLP</sequence>
<evidence type="ECO:0000256" key="4">
    <source>
        <dbReference type="ARBA" id="ARBA00022737"/>
    </source>
</evidence>
<evidence type="ECO:0000313" key="8">
    <source>
        <dbReference type="Proteomes" id="UP001203297"/>
    </source>
</evidence>
<dbReference type="CDD" id="cd16180">
    <property type="entry name" value="EFh_PEF_Group_I"/>
    <property type="match status" value="1"/>
</dbReference>
<dbReference type="Proteomes" id="UP001203297">
    <property type="component" value="Unassembled WGS sequence"/>
</dbReference>
<name>A0AAD4M565_9AGAM</name>
<feature type="domain" description="EF-hand" evidence="6">
    <location>
        <begin position="137"/>
        <end position="172"/>
    </location>
</feature>
<dbReference type="InterPro" id="IPR051426">
    <property type="entry name" value="Peflin/Sorcin_CaBP"/>
</dbReference>
<reference evidence="7" key="1">
    <citation type="journal article" date="2022" name="New Phytol.">
        <title>Evolutionary transition to the ectomycorrhizal habit in the genomes of a hyperdiverse lineage of mushroom-forming fungi.</title>
        <authorList>
            <person name="Looney B."/>
            <person name="Miyauchi S."/>
            <person name="Morin E."/>
            <person name="Drula E."/>
            <person name="Courty P.E."/>
            <person name="Kohler A."/>
            <person name="Kuo A."/>
            <person name="LaButti K."/>
            <person name="Pangilinan J."/>
            <person name="Lipzen A."/>
            <person name="Riley R."/>
            <person name="Andreopoulos W."/>
            <person name="He G."/>
            <person name="Johnson J."/>
            <person name="Nolan M."/>
            <person name="Tritt A."/>
            <person name="Barry K.W."/>
            <person name="Grigoriev I.V."/>
            <person name="Nagy L.G."/>
            <person name="Hibbett D."/>
            <person name="Henrissat B."/>
            <person name="Matheny P.B."/>
            <person name="Labbe J."/>
            <person name="Martin F.M."/>
        </authorList>
    </citation>
    <scope>NUCLEOTIDE SEQUENCE</scope>
    <source>
        <strain evidence="7">BPL690</strain>
    </source>
</reference>
<accession>A0AAD4M565</accession>
<dbReference type="GO" id="GO:0005737">
    <property type="term" value="C:cytoplasm"/>
    <property type="evidence" value="ECO:0007669"/>
    <property type="project" value="UniProtKB-SubCell"/>
</dbReference>
<dbReference type="PROSITE" id="PS00018">
    <property type="entry name" value="EF_HAND_1"/>
    <property type="match status" value="2"/>
</dbReference>
<keyword evidence="8" id="KW-1185">Reference proteome</keyword>
<dbReference type="GO" id="GO:0005509">
    <property type="term" value="F:calcium ion binding"/>
    <property type="evidence" value="ECO:0007669"/>
    <property type="project" value="InterPro"/>
</dbReference>
<dbReference type="PROSITE" id="PS50222">
    <property type="entry name" value="EF_HAND_2"/>
    <property type="match status" value="1"/>
</dbReference>
<dbReference type="Gene3D" id="1.10.238.10">
    <property type="entry name" value="EF-hand"/>
    <property type="match status" value="1"/>
</dbReference>
<keyword evidence="4" id="KW-0677">Repeat</keyword>
<evidence type="ECO:0000259" key="6">
    <source>
        <dbReference type="PROSITE" id="PS50222"/>
    </source>
</evidence>
<dbReference type="InterPro" id="IPR011992">
    <property type="entry name" value="EF-hand-dom_pair"/>
</dbReference>
<comment type="subcellular location">
    <subcellularLocation>
        <location evidence="1">Cytoplasm</location>
    </subcellularLocation>
</comment>
<dbReference type="Pfam" id="PF13405">
    <property type="entry name" value="EF-hand_6"/>
    <property type="match status" value="1"/>
</dbReference>
<proteinExistence type="predicted"/>
<keyword evidence="5" id="KW-0106">Calcium</keyword>
<dbReference type="AlphaFoldDB" id="A0AAD4M565"/>
<dbReference type="InterPro" id="IPR002048">
    <property type="entry name" value="EF_hand_dom"/>
</dbReference>
<evidence type="ECO:0000313" key="7">
    <source>
        <dbReference type="EMBL" id="KAI0301718.1"/>
    </source>
</evidence>
<gene>
    <name evidence="7" type="ORF">B0F90DRAFT_1667832</name>
</gene>